<feature type="transmembrane region" description="Helical" evidence="1">
    <location>
        <begin position="78"/>
        <end position="95"/>
    </location>
</feature>
<proteinExistence type="predicted"/>
<dbReference type="AlphaFoldDB" id="C5T077"/>
<organism evidence="2 3">
    <name type="scientific">Acidovorax delafieldii 2AN</name>
    <dbReference type="NCBI Taxonomy" id="573060"/>
    <lineage>
        <taxon>Bacteria</taxon>
        <taxon>Pseudomonadati</taxon>
        <taxon>Pseudomonadota</taxon>
        <taxon>Betaproteobacteria</taxon>
        <taxon>Burkholderiales</taxon>
        <taxon>Comamonadaceae</taxon>
        <taxon>Acidovorax</taxon>
    </lineage>
</organism>
<sequence>MLENLTVLLYRFPAFFRELGATLYKVSGFGLIAGAFAQVGKLAASTATGIAGQPPLTNIAQLLPGLWTGWVPESASGAMAYAALGAVGVVLAFAAKDVQRQLRLL</sequence>
<evidence type="ECO:0000313" key="3">
    <source>
        <dbReference type="Proteomes" id="UP000003856"/>
    </source>
</evidence>
<keyword evidence="1" id="KW-0472">Membrane</keyword>
<keyword evidence="3" id="KW-1185">Reference proteome</keyword>
<comment type="caution">
    <text evidence="2">The sequence shown here is derived from an EMBL/GenBank/DDBJ whole genome shotgun (WGS) entry which is preliminary data.</text>
</comment>
<name>C5T077_ACIDE</name>
<gene>
    <name evidence="2" type="ORF">AcdelDRAFT_0307</name>
</gene>
<dbReference type="RefSeq" id="WP_005792953.1">
    <property type="nucleotide sequence ID" value="NZ_ACQT01000003.1"/>
</dbReference>
<keyword evidence="1" id="KW-0812">Transmembrane</keyword>
<protein>
    <submittedName>
        <fullName evidence="2">Uncharacterized protein</fullName>
    </submittedName>
</protein>
<dbReference type="EMBL" id="ACQT01000003">
    <property type="protein sequence ID" value="EER62185.1"/>
    <property type="molecule type" value="Genomic_DNA"/>
</dbReference>
<accession>C5T077</accession>
<dbReference type="Proteomes" id="UP000003856">
    <property type="component" value="Unassembled WGS sequence"/>
</dbReference>
<keyword evidence="1" id="KW-1133">Transmembrane helix</keyword>
<evidence type="ECO:0000256" key="1">
    <source>
        <dbReference type="SAM" id="Phobius"/>
    </source>
</evidence>
<dbReference type="PATRIC" id="fig|573060.9.peg.4978"/>
<reference evidence="2 3" key="1">
    <citation type="submission" date="2009-05" db="EMBL/GenBank/DDBJ databases">
        <title>The draft genome of Acidovorax delafieldii 2AN.</title>
        <authorList>
            <consortium name="US DOE Joint Genome Institute (JGI-PGF)"/>
            <person name="Lucas S."/>
            <person name="Copeland A."/>
            <person name="Lapidus A."/>
            <person name="Glavina del Rio T."/>
            <person name="Tice H."/>
            <person name="Bruce D."/>
            <person name="Goodwin L."/>
            <person name="Pitluck S."/>
            <person name="Larimer F."/>
            <person name="Land M.L."/>
            <person name="Hauser L."/>
            <person name="Shelobolina E.S."/>
            <person name="Picardal F."/>
            <person name="Roden E."/>
            <person name="Emerson D."/>
        </authorList>
    </citation>
    <scope>NUCLEOTIDE SEQUENCE [LARGE SCALE GENOMIC DNA]</scope>
    <source>
        <strain evidence="2 3">2AN</strain>
    </source>
</reference>
<evidence type="ECO:0000313" key="2">
    <source>
        <dbReference type="EMBL" id="EER62185.1"/>
    </source>
</evidence>